<keyword evidence="7" id="KW-1005">Bacterial flagellum biogenesis</keyword>
<protein>
    <recommendedName>
        <fullName evidence="3">Flagellar FliJ protein</fullName>
    </recommendedName>
</protein>
<evidence type="ECO:0000256" key="7">
    <source>
        <dbReference type="ARBA" id="ARBA00022795"/>
    </source>
</evidence>
<keyword evidence="5" id="KW-1003">Cell membrane</keyword>
<gene>
    <name evidence="11" type="ORF">GCM10009668_19270</name>
</gene>
<evidence type="ECO:0000256" key="10">
    <source>
        <dbReference type="ARBA" id="ARBA00023225"/>
    </source>
</evidence>
<evidence type="ECO:0000256" key="2">
    <source>
        <dbReference type="ARBA" id="ARBA00010004"/>
    </source>
</evidence>
<comment type="subcellular location">
    <subcellularLocation>
        <location evidence="1">Cell membrane</location>
        <topology evidence="1">Peripheral membrane protein</topology>
        <orientation evidence="1">Cytoplasmic side</orientation>
    </subcellularLocation>
</comment>
<proteinExistence type="inferred from homology"/>
<keyword evidence="4" id="KW-0813">Transport</keyword>
<accession>A0ABP4EES0</accession>
<evidence type="ECO:0000256" key="1">
    <source>
        <dbReference type="ARBA" id="ARBA00004413"/>
    </source>
</evidence>
<name>A0ABP4EES0_9ACTN</name>
<dbReference type="Pfam" id="PF02050">
    <property type="entry name" value="FliJ"/>
    <property type="match status" value="1"/>
</dbReference>
<comment type="caution">
    <text evidence="11">The sequence shown here is derived from an EMBL/GenBank/DDBJ whole genome shotgun (WGS) entry which is preliminary data.</text>
</comment>
<dbReference type="Proteomes" id="UP001501581">
    <property type="component" value="Unassembled WGS sequence"/>
</dbReference>
<evidence type="ECO:0000313" key="12">
    <source>
        <dbReference type="Proteomes" id="UP001501581"/>
    </source>
</evidence>
<evidence type="ECO:0000256" key="3">
    <source>
        <dbReference type="ARBA" id="ARBA00020392"/>
    </source>
</evidence>
<dbReference type="RefSeq" id="WP_343993771.1">
    <property type="nucleotide sequence ID" value="NZ_BAAALG010000007.1"/>
</dbReference>
<evidence type="ECO:0000313" key="11">
    <source>
        <dbReference type="EMBL" id="GAA1101193.1"/>
    </source>
</evidence>
<keyword evidence="8" id="KW-0653">Protein transport</keyword>
<dbReference type="EMBL" id="BAAALG010000007">
    <property type="protein sequence ID" value="GAA1101193.1"/>
    <property type="molecule type" value="Genomic_DNA"/>
</dbReference>
<comment type="similarity">
    <text evidence="2">Belongs to the FliJ family.</text>
</comment>
<reference evidence="12" key="1">
    <citation type="journal article" date="2019" name="Int. J. Syst. Evol. Microbiol.">
        <title>The Global Catalogue of Microorganisms (GCM) 10K type strain sequencing project: providing services to taxonomists for standard genome sequencing and annotation.</title>
        <authorList>
            <consortium name="The Broad Institute Genomics Platform"/>
            <consortium name="The Broad Institute Genome Sequencing Center for Infectious Disease"/>
            <person name="Wu L."/>
            <person name="Ma J."/>
        </authorList>
    </citation>
    <scope>NUCLEOTIDE SEQUENCE [LARGE SCALE GENOMIC DNA]</scope>
    <source>
        <strain evidence="12">JCM 13008</strain>
    </source>
</reference>
<dbReference type="Gene3D" id="1.10.287.1700">
    <property type="match status" value="1"/>
</dbReference>
<evidence type="ECO:0000256" key="9">
    <source>
        <dbReference type="ARBA" id="ARBA00023136"/>
    </source>
</evidence>
<keyword evidence="6" id="KW-0145">Chemotaxis</keyword>
<keyword evidence="10" id="KW-1006">Bacterial flagellum protein export</keyword>
<keyword evidence="9" id="KW-0472">Membrane</keyword>
<evidence type="ECO:0000256" key="5">
    <source>
        <dbReference type="ARBA" id="ARBA00022475"/>
    </source>
</evidence>
<keyword evidence="12" id="KW-1185">Reference proteome</keyword>
<evidence type="ECO:0000256" key="8">
    <source>
        <dbReference type="ARBA" id="ARBA00022927"/>
    </source>
</evidence>
<organism evidence="11 12">
    <name type="scientific">Nocardioides dubius</name>
    <dbReference type="NCBI Taxonomy" id="317019"/>
    <lineage>
        <taxon>Bacteria</taxon>
        <taxon>Bacillati</taxon>
        <taxon>Actinomycetota</taxon>
        <taxon>Actinomycetes</taxon>
        <taxon>Propionibacteriales</taxon>
        <taxon>Nocardioidaceae</taxon>
        <taxon>Nocardioides</taxon>
    </lineage>
</organism>
<dbReference type="InterPro" id="IPR012823">
    <property type="entry name" value="Flagell_FliJ"/>
</dbReference>
<evidence type="ECO:0000256" key="4">
    <source>
        <dbReference type="ARBA" id="ARBA00022448"/>
    </source>
</evidence>
<evidence type="ECO:0000256" key="6">
    <source>
        <dbReference type="ARBA" id="ARBA00022500"/>
    </source>
</evidence>
<dbReference type="InterPro" id="IPR053716">
    <property type="entry name" value="Flag_assembly_chemotaxis_eff"/>
</dbReference>
<sequence length="144" mass="16242">MSRDPMQAVARVREVRERDSRLGLSTALAEQRACAQAVDEARTLLATTPAPGTATARDFVYQRSVLSAWCQTLSQREQATDSARVVADAARAHWQLDHSRLSAVESLIERRAEERRAELARREERELDDVAARLWQFRRGGEPA</sequence>